<protein>
    <submittedName>
        <fullName evidence="6">Cytochrome c oxidase polypeptide II</fullName>
    </submittedName>
</protein>
<dbReference type="InterPro" id="IPR036257">
    <property type="entry name" value="Cyt_c_oxidase_su2_TM_sf"/>
</dbReference>
<gene>
    <name evidence="6" type="ORF">RTTH1527_01930</name>
</gene>
<keyword evidence="3 4" id="KW-0472">Membrane</keyword>
<keyword evidence="7" id="KW-1185">Reference proteome</keyword>
<comment type="subcellular location">
    <subcellularLocation>
        <location evidence="1">Membrane</location>
        <topology evidence="1">Multi-pass membrane protein</topology>
    </subcellularLocation>
</comment>
<feature type="transmembrane region" description="Helical" evidence="4">
    <location>
        <begin position="12"/>
        <end position="34"/>
    </location>
</feature>
<keyword evidence="4" id="KW-1133">Transmembrane helix</keyword>
<name>A0ABM5MUB4_RICTP</name>
<feature type="domain" description="Cytochrome oxidase subunit II transmembrane region profile" evidence="5">
    <location>
        <begin position="1"/>
        <end position="49"/>
    </location>
</feature>
<sequence length="70" mass="8379">MDELYHIHDFLLYIIRKAIILFVAGLLCVVCIRYNATNNPVPEKFSHNLLIQNNLNCYTYNYLNYYNTIF</sequence>
<evidence type="ECO:0000256" key="3">
    <source>
        <dbReference type="ARBA" id="ARBA00023136"/>
    </source>
</evidence>
<dbReference type="Pfam" id="PF02790">
    <property type="entry name" value="COX2_TM"/>
    <property type="match status" value="1"/>
</dbReference>
<evidence type="ECO:0000313" key="6">
    <source>
        <dbReference type="EMBL" id="AFE54251.1"/>
    </source>
</evidence>
<accession>A0ABM5MUB4</accession>
<keyword evidence="2 4" id="KW-0812">Transmembrane</keyword>
<dbReference type="SUPFAM" id="SSF81464">
    <property type="entry name" value="Cytochrome c oxidase subunit II-like, transmembrane region"/>
    <property type="match status" value="1"/>
</dbReference>
<evidence type="ECO:0000256" key="4">
    <source>
        <dbReference type="SAM" id="Phobius"/>
    </source>
</evidence>
<proteinExistence type="predicted"/>
<reference evidence="6" key="1">
    <citation type="submission" date="2012-03" db="EMBL/GenBank/DDBJ databases">
        <authorList>
            <person name="Johnson S.L."/>
            <person name="Sims D."/>
            <person name="Han S."/>
            <person name="Bruce D.C."/>
            <person name="Dasch G.A."/>
        </authorList>
    </citation>
    <scope>NUCLEOTIDE SEQUENCE [LARGE SCALE GENOMIC DNA]</scope>
    <source>
        <strain evidence="6">TH1527</strain>
    </source>
</reference>
<dbReference type="Gene3D" id="1.10.287.90">
    <property type="match status" value="1"/>
</dbReference>
<evidence type="ECO:0000256" key="2">
    <source>
        <dbReference type="ARBA" id="ARBA00022692"/>
    </source>
</evidence>
<evidence type="ECO:0000256" key="1">
    <source>
        <dbReference type="ARBA" id="ARBA00004141"/>
    </source>
</evidence>
<evidence type="ECO:0000313" key="7">
    <source>
        <dbReference type="Proteomes" id="UP000007581"/>
    </source>
</evidence>
<dbReference type="EMBL" id="CP003397">
    <property type="protein sequence ID" value="AFE54251.1"/>
    <property type="molecule type" value="Genomic_DNA"/>
</dbReference>
<organism evidence="6 7">
    <name type="scientific">Rickettsia typhi str. TH1527</name>
    <dbReference type="NCBI Taxonomy" id="1003201"/>
    <lineage>
        <taxon>Bacteria</taxon>
        <taxon>Pseudomonadati</taxon>
        <taxon>Pseudomonadota</taxon>
        <taxon>Alphaproteobacteria</taxon>
        <taxon>Rickettsiales</taxon>
        <taxon>Rickettsiaceae</taxon>
        <taxon>Rickettsieae</taxon>
        <taxon>Rickettsia</taxon>
        <taxon>typhus group</taxon>
    </lineage>
</organism>
<evidence type="ECO:0000259" key="5">
    <source>
        <dbReference type="Pfam" id="PF02790"/>
    </source>
</evidence>
<dbReference type="InterPro" id="IPR011759">
    <property type="entry name" value="Cyt_c_oxidase_su2_TM_dom"/>
</dbReference>
<dbReference type="Proteomes" id="UP000007581">
    <property type="component" value="Chromosome"/>
</dbReference>